<organism evidence="2 3">
    <name type="scientific">Mucor velutinosus</name>
    <dbReference type="NCBI Taxonomy" id="708070"/>
    <lineage>
        <taxon>Eukaryota</taxon>
        <taxon>Fungi</taxon>
        <taxon>Fungi incertae sedis</taxon>
        <taxon>Mucoromycota</taxon>
        <taxon>Mucoromycotina</taxon>
        <taxon>Mucoromycetes</taxon>
        <taxon>Mucorales</taxon>
        <taxon>Mucorineae</taxon>
        <taxon>Mucoraceae</taxon>
        <taxon>Mucor</taxon>
    </lineage>
</organism>
<evidence type="ECO:0000313" key="2">
    <source>
        <dbReference type="EMBL" id="KAK4515900.1"/>
    </source>
</evidence>
<evidence type="ECO:0000256" key="1">
    <source>
        <dbReference type="SAM" id="MobiDB-lite"/>
    </source>
</evidence>
<dbReference type="GeneID" id="89954544"/>
<feature type="compositionally biased region" description="Low complexity" evidence="1">
    <location>
        <begin position="26"/>
        <end position="36"/>
    </location>
</feature>
<dbReference type="Proteomes" id="UP001304243">
    <property type="component" value="Unassembled WGS sequence"/>
</dbReference>
<keyword evidence="3" id="KW-1185">Reference proteome</keyword>
<proteinExistence type="predicted"/>
<feature type="compositionally biased region" description="Basic and acidic residues" evidence="1">
    <location>
        <begin position="9"/>
        <end position="25"/>
    </location>
</feature>
<sequence>MNPQPASGDLRDIQRQHQLDLEKSSSNHSSDSGASSIRPLSLFERRQSSKIQNQDDTSLPEGESLGAISPMPTGAERMAALRDLGATFEEGQRSIAKVATPTETVVPSFVDADQLEILLHKKHNPNLTDTCKNTVAH</sequence>
<protein>
    <submittedName>
        <fullName evidence="2">Uncharacterized protein</fullName>
    </submittedName>
</protein>
<feature type="region of interest" description="Disordered" evidence="1">
    <location>
        <begin position="1"/>
        <end position="74"/>
    </location>
</feature>
<name>A0AAN7HTD5_9FUNG</name>
<dbReference type="RefSeq" id="XP_064682566.1">
    <property type="nucleotide sequence ID" value="XM_064830064.1"/>
</dbReference>
<evidence type="ECO:0000313" key="3">
    <source>
        <dbReference type="Proteomes" id="UP001304243"/>
    </source>
</evidence>
<gene>
    <name evidence="2" type="ORF">ATC70_010858</name>
</gene>
<dbReference type="AlphaFoldDB" id="A0AAN7HTD5"/>
<dbReference type="EMBL" id="JASEJX010000014">
    <property type="protein sequence ID" value="KAK4515900.1"/>
    <property type="molecule type" value="Genomic_DNA"/>
</dbReference>
<comment type="caution">
    <text evidence="2">The sequence shown here is derived from an EMBL/GenBank/DDBJ whole genome shotgun (WGS) entry which is preliminary data.</text>
</comment>
<reference evidence="2 3" key="1">
    <citation type="submission" date="2022-11" db="EMBL/GenBank/DDBJ databases">
        <title>Mucor velutinosus strain NIH1002 WGS.</title>
        <authorList>
            <person name="Subramanian P."/>
            <person name="Mullikin J.C."/>
            <person name="Segre J.A."/>
            <person name="Zelazny A.M."/>
        </authorList>
    </citation>
    <scope>NUCLEOTIDE SEQUENCE [LARGE SCALE GENOMIC DNA]</scope>
    <source>
        <strain evidence="2 3">NIH1002</strain>
    </source>
</reference>
<accession>A0AAN7HTD5</accession>